<feature type="non-terminal residue" evidence="1">
    <location>
        <position position="55"/>
    </location>
</feature>
<evidence type="ECO:0000313" key="1">
    <source>
        <dbReference type="EMBL" id="SVC89630.1"/>
    </source>
</evidence>
<name>A0A382QXI9_9ZZZZ</name>
<accession>A0A382QXI9</accession>
<proteinExistence type="predicted"/>
<organism evidence="1">
    <name type="scientific">marine metagenome</name>
    <dbReference type="NCBI Taxonomy" id="408172"/>
    <lineage>
        <taxon>unclassified sequences</taxon>
        <taxon>metagenomes</taxon>
        <taxon>ecological metagenomes</taxon>
    </lineage>
</organism>
<reference evidence="1" key="1">
    <citation type="submission" date="2018-05" db="EMBL/GenBank/DDBJ databases">
        <authorList>
            <person name="Lanie J.A."/>
            <person name="Ng W.-L."/>
            <person name="Kazmierczak K.M."/>
            <person name="Andrzejewski T.M."/>
            <person name="Davidsen T.M."/>
            <person name="Wayne K.J."/>
            <person name="Tettelin H."/>
            <person name="Glass J.I."/>
            <person name="Rusch D."/>
            <person name="Podicherti R."/>
            <person name="Tsui H.-C.T."/>
            <person name="Winkler M.E."/>
        </authorList>
    </citation>
    <scope>NUCLEOTIDE SEQUENCE</scope>
</reference>
<protein>
    <submittedName>
        <fullName evidence="1">Uncharacterized protein</fullName>
    </submittedName>
</protein>
<gene>
    <name evidence="1" type="ORF">METZ01_LOCUS342484</name>
</gene>
<dbReference type="EMBL" id="UINC01117299">
    <property type="protein sequence ID" value="SVC89630.1"/>
    <property type="molecule type" value="Genomic_DNA"/>
</dbReference>
<sequence length="55" mass="6206">MKTYKTYQARNAVKAAQVTNHIIAQKKLGVAHEVAKAEAYRLYQIKAASPILLRH</sequence>
<dbReference type="AlphaFoldDB" id="A0A382QXI9"/>